<dbReference type="Proteomes" id="UP000254869">
    <property type="component" value="Unassembled WGS sequence"/>
</dbReference>
<dbReference type="SUPFAM" id="SSF53335">
    <property type="entry name" value="S-adenosyl-L-methionine-dependent methyltransferases"/>
    <property type="match status" value="1"/>
</dbReference>
<comment type="caution">
    <text evidence="1">The sequence shown here is derived from an EMBL/GenBank/DDBJ whole genome shotgun (WGS) entry which is preliminary data.</text>
</comment>
<dbReference type="InterPro" id="IPR029063">
    <property type="entry name" value="SAM-dependent_MTases_sf"/>
</dbReference>
<dbReference type="STRING" id="1210086.GCA_001613105_01414"/>
<organism evidence="1 2">
    <name type="scientific">Nocardia pseudobrasiliensis</name>
    <dbReference type="NCBI Taxonomy" id="45979"/>
    <lineage>
        <taxon>Bacteria</taxon>
        <taxon>Bacillati</taxon>
        <taxon>Actinomycetota</taxon>
        <taxon>Actinomycetes</taxon>
        <taxon>Mycobacteriales</taxon>
        <taxon>Nocardiaceae</taxon>
        <taxon>Nocardia</taxon>
    </lineage>
</organism>
<sequence length="117" mass="13448">MDISAALAALARERCPQWADWIWAGNAYDWRPLRRFDVVRTGLEYVPERDREQFLAHLFEFLVATSGRLVIGMFSEEADQDLPQRQVIECDYVMGGSLAEPHSHPALRRKAFGIDAR</sequence>
<evidence type="ECO:0000313" key="2">
    <source>
        <dbReference type="Proteomes" id="UP000254869"/>
    </source>
</evidence>
<evidence type="ECO:0008006" key="3">
    <source>
        <dbReference type="Google" id="ProtNLM"/>
    </source>
</evidence>
<accession>A0A370ICI7</accession>
<dbReference type="EMBL" id="QQBC01000002">
    <property type="protein sequence ID" value="RDI68437.1"/>
    <property type="molecule type" value="Genomic_DNA"/>
</dbReference>
<dbReference type="AlphaFoldDB" id="A0A370ICI7"/>
<proteinExistence type="predicted"/>
<dbReference type="RefSeq" id="WP_067993543.1">
    <property type="nucleotide sequence ID" value="NZ_QQBC01000002.1"/>
</dbReference>
<protein>
    <recommendedName>
        <fullName evidence="3">Methyltransferase family protein</fullName>
    </recommendedName>
</protein>
<dbReference type="Gene3D" id="3.40.50.150">
    <property type="entry name" value="Vaccinia Virus protein VP39"/>
    <property type="match status" value="1"/>
</dbReference>
<gene>
    <name evidence="1" type="ORF">DFR76_102838</name>
</gene>
<name>A0A370ICI7_9NOCA</name>
<reference evidence="1 2" key="1">
    <citation type="submission" date="2018-07" db="EMBL/GenBank/DDBJ databases">
        <title>Genomic Encyclopedia of Type Strains, Phase IV (KMG-IV): sequencing the most valuable type-strain genomes for metagenomic binning, comparative biology and taxonomic classification.</title>
        <authorList>
            <person name="Goeker M."/>
        </authorList>
    </citation>
    <scope>NUCLEOTIDE SEQUENCE [LARGE SCALE GENOMIC DNA]</scope>
    <source>
        <strain evidence="1 2">DSM 44290</strain>
    </source>
</reference>
<keyword evidence="2" id="KW-1185">Reference proteome</keyword>
<evidence type="ECO:0000313" key="1">
    <source>
        <dbReference type="EMBL" id="RDI68437.1"/>
    </source>
</evidence>